<dbReference type="EMBL" id="GBRH01256217">
    <property type="protein sequence ID" value="JAD41678.1"/>
    <property type="molecule type" value="Transcribed_RNA"/>
</dbReference>
<dbReference type="AlphaFoldDB" id="A0A0A8ZVH1"/>
<proteinExistence type="predicted"/>
<accession>A0A0A8ZVH1</accession>
<reference evidence="1" key="1">
    <citation type="submission" date="2014-09" db="EMBL/GenBank/DDBJ databases">
        <authorList>
            <person name="Magalhaes I.L.F."/>
            <person name="Oliveira U."/>
            <person name="Santos F.R."/>
            <person name="Vidigal T.H.D.A."/>
            <person name="Brescovit A.D."/>
            <person name="Santos A.J."/>
        </authorList>
    </citation>
    <scope>NUCLEOTIDE SEQUENCE</scope>
    <source>
        <tissue evidence="1">Shoot tissue taken approximately 20 cm above the soil surface</tissue>
    </source>
</reference>
<evidence type="ECO:0000313" key="1">
    <source>
        <dbReference type="EMBL" id="JAD41678.1"/>
    </source>
</evidence>
<organism evidence="1">
    <name type="scientific">Arundo donax</name>
    <name type="common">Giant reed</name>
    <name type="synonym">Donax arundinaceus</name>
    <dbReference type="NCBI Taxonomy" id="35708"/>
    <lineage>
        <taxon>Eukaryota</taxon>
        <taxon>Viridiplantae</taxon>
        <taxon>Streptophyta</taxon>
        <taxon>Embryophyta</taxon>
        <taxon>Tracheophyta</taxon>
        <taxon>Spermatophyta</taxon>
        <taxon>Magnoliopsida</taxon>
        <taxon>Liliopsida</taxon>
        <taxon>Poales</taxon>
        <taxon>Poaceae</taxon>
        <taxon>PACMAD clade</taxon>
        <taxon>Arundinoideae</taxon>
        <taxon>Arundineae</taxon>
        <taxon>Arundo</taxon>
    </lineage>
</organism>
<reference evidence="1" key="2">
    <citation type="journal article" date="2015" name="Data Brief">
        <title>Shoot transcriptome of the giant reed, Arundo donax.</title>
        <authorList>
            <person name="Barrero R.A."/>
            <person name="Guerrero F.D."/>
            <person name="Moolhuijzen P."/>
            <person name="Goolsby J.A."/>
            <person name="Tidwell J."/>
            <person name="Bellgard S.E."/>
            <person name="Bellgard M.I."/>
        </authorList>
    </citation>
    <scope>NUCLEOTIDE SEQUENCE</scope>
    <source>
        <tissue evidence="1">Shoot tissue taken approximately 20 cm above the soil surface</tissue>
    </source>
</reference>
<name>A0A0A8ZVH1_ARUDO</name>
<sequence length="68" mass="7436">MVPAPLLHPCLSLFQGPLSLPRRRRTPPCLACSAKREHQRIHRAECVALASATRSGNSLGVRPPFLVP</sequence>
<protein>
    <submittedName>
        <fullName evidence="1">Uncharacterized protein</fullName>
    </submittedName>
</protein>